<evidence type="ECO:0000256" key="8">
    <source>
        <dbReference type="SAM" id="SignalP"/>
    </source>
</evidence>
<keyword evidence="5 7" id="KW-1133">Transmembrane helix</keyword>
<evidence type="ECO:0000256" key="2">
    <source>
        <dbReference type="ARBA" id="ARBA00022692"/>
    </source>
</evidence>
<keyword evidence="6 7" id="KW-0472">Membrane</keyword>
<proteinExistence type="predicted"/>
<dbReference type="Pfam" id="PF25147">
    <property type="entry name" value="Ribophorin_II_C"/>
    <property type="match status" value="1"/>
</dbReference>
<keyword evidence="11" id="KW-1185">Reference proteome</keyword>
<evidence type="ECO:0000256" key="1">
    <source>
        <dbReference type="ARBA" id="ARBA00004477"/>
    </source>
</evidence>
<dbReference type="GO" id="GO:0006487">
    <property type="term" value="P:protein N-linked glycosylation"/>
    <property type="evidence" value="ECO:0007669"/>
    <property type="project" value="TreeGrafter"/>
</dbReference>
<dbReference type="GO" id="GO:0008250">
    <property type="term" value="C:oligosaccharyltransferase complex"/>
    <property type="evidence" value="ECO:0007669"/>
    <property type="project" value="InterPro"/>
</dbReference>
<keyword evidence="3 8" id="KW-0732">Signal</keyword>
<dbReference type="PANTHER" id="PTHR12640">
    <property type="entry name" value="RIBOPHORIN II"/>
    <property type="match status" value="1"/>
</dbReference>
<evidence type="ECO:0000256" key="5">
    <source>
        <dbReference type="ARBA" id="ARBA00022989"/>
    </source>
</evidence>
<feature type="transmembrane region" description="Helical" evidence="7">
    <location>
        <begin position="231"/>
        <end position="250"/>
    </location>
</feature>
<dbReference type="PANTHER" id="PTHR12640:SF0">
    <property type="entry name" value="DOLICHYL-DIPHOSPHOOLIGOSACCHARIDE--PROTEIN GLYCOSYLTRANSFERASE SUBUNIT 2"/>
    <property type="match status" value="1"/>
</dbReference>
<sequence length="286" mass="30526">MRLSSLLPQSLLLFATLAAAASSWTFADGSLSVSSKGAKEGVKEKLIPLQQLSEPISLGATDTLKITLTAQEGKTAKRPHQAFLLVQDQDGKLDVSYPFSVKESGKAVISLTQKDLPAQFLTPNTHLTTTILLASFSSTPGYSSPAFKLQPTSDTNTPFPAAEKALRYGKLPEIHHVFRADPKSPNVLISLVFVGAVVATLPVLAGLWLLLGANISSLPTALSASPLSHTFFLSSIAGIEAVFFLYYTSWNLFQTLPVLGVLGTVAFLSGSRALTEVQERRLAGTR</sequence>
<evidence type="ECO:0000256" key="3">
    <source>
        <dbReference type="ARBA" id="ARBA00022729"/>
    </source>
</evidence>
<evidence type="ECO:0000313" key="11">
    <source>
        <dbReference type="Proteomes" id="UP001172673"/>
    </source>
</evidence>
<protein>
    <recommendedName>
        <fullName evidence="9">Ribophorin II C-terminal domain-containing protein</fullName>
    </recommendedName>
</protein>
<dbReference type="InterPro" id="IPR056790">
    <property type="entry name" value="Ribophorin_II_C"/>
</dbReference>
<dbReference type="AlphaFoldDB" id="A0AA38X3Y8"/>
<name>A0AA38X3Y8_9EURO</name>
<evidence type="ECO:0000256" key="7">
    <source>
        <dbReference type="SAM" id="Phobius"/>
    </source>
</evidence>
<dbReference type="EMBL" id="JAPDRK010000014">
    <property type="protein sequence ID" value="KAJ9606363.1"/>
    <property type="molecule type" value="Genomic_DNA"/>
</dbReference>
<accession>A0AA38X3Y8</accession>
<feature type="signal peptide" evidence="8">
    <location>
        <begin position="1"/>
        <end position="22"/>
    </location>
</feature>
<gene>
    <name evidence="10" type="ORF">H2200_009324</name>
</gene>
<organism evidence="10 11">
    <name type="scientific">Cladophialophora chaetospira</name>
    <dbReference type="NCBI Taxonomy" id="386627"/>
    <lineage>
        <taxon>Eukaryota</taxon>
        <taxon>Fungi</taxon>
        <taxon>Dikarya</taxon>
        <taxon>Ascomycota</taxon>
        <taxon>Pezizomycotina</taxon>
        <taxon>Eurotiomycetes</taxon>
        <taxon>Chaetothyriomycetidae</taxon>
        <taxon>Chaetothyriales</taxon>
        <taxon>Herpotrichiellaceae</taxon>
        <taxon>Cladophialophora</taxon>
    </lineage>
</organism>
<keyword evidence="4" id="KW-0256">Endoplasmic reticulum</keyword>
<feature type="transmembrane region" description="Helical" evidence="7">
    <location>
        <begin position="187"/>
        <end position="211"/>
    </location>
</feature>
<evidence type="ECO:0000256" key="4">
    <source>
        <dbReference type="ARBA" id="ARBA00022824"/>
    </source>
</evidence>
<evidence type="ECO:0000256" key="6">
    <source>
        <dbReference type="ARBA" id="ARBA00023136"/>
    </source>
</evidence>
<evidence type="ECO:0000259" key="9">
    <source>
        <dbReference type="Pfam" id="PF25147"/>
    </source>
</evidence>
<keyword evidence="2 7" id="KW-0812">Transmembrane</keyword>
<dbReference type="InterPro" id="IPR008814">
    <property type="entry name" value="Swp1"/>
</dbReference>
<reference evidence="10" key="1">
    <citation type="submission" date="2022-10" db="EMBL/GenBank/DDBJ databases">
        <title>Culturing micro-colonial fungi from biological soil crusts in the Mojave desert and describing Neophaeococcomyces mojavensis, and introducing the new genera and species Taxawa tesnikishii.</title>
        <authorList>
            <person name="Kurbessoian T."/>
            <person name="Stajich J.E."/>
        </authorList>
    </citation>
    <scope>NUCLEOTIDE SEQUENCE</scope>
    <source>
        <strain evidence="10">TK_41</strain>
    </source>
</reference>
<comment type="caution">
    <text evidence="10">The sequence shown here is derived from an EMBL/GenBank/DDBJ whole genome shotgun (WGS) entry which is preliminary data.</text>
</comment>
<feature type="transmembrane region" description="Helical" evidence="7">
    <location>
        <begin position="256"/>
        <end position="274"/>
    </location>
</feature>
<evidence type="ECO:0000313" key="10">
    <source>
        <dbReference type="EMBL" id="KAJ9606363.1"/>
    </source>
</evidence>
<dbReference type="Proteomes" id="UP001172673">
    <property type="component" value="Unassembled WGS sequence"/>
</dbReference>
<feature type="domain" description="Ribophorin II C-terminal" evidence="9">
    <location>
        <begin position="178"/>
        <end position="281"/>
    </location>
</feature>
<feature type="chain" id="PRO_5044343500" description="Ribophorin II C-terminal domain-containing protein" evidence="8">
    <location>
        <begin position="23"/>
        <end position="286"/>
    </location>
</feature>
<comment type="subcellular location">
    <subcellularLocation>
        <location evidence="1">Endoplasmic reticulum membrane</location>
        <topology evidence="1">Multi-pass membrane protein</topology>
    </subcellularLocation>
</comment>